<gene>
    <name evidence="2" type="ORF">FTW19_18060</name>
</gene>
<protein>
    <recommendedName>
        <fullName evidence="4">VWA domain-containing protein</fullName>
    </recommendedName>
</protein>
<keyword evidence="3" id="KW-1185">Reference proteome</keyword>
<evidence type="ECO:0000256" key="1">
    <source>
        <dbReference type="SAM" id="SignalP"/>
    </source>
</evidence>
<name>A0A5B9EG10_9BACT</name>
<keyword evidence="1" id="KW-0732">Signal</keyword>
<feature type="signal peptide" evidence="1">
    <location>
        <begin position="1"/>
        <end position="18"/>
    </location>
</feature>
<dbReference type="RefSeq" id="WP_147648990.1">
    <property type="nucleotide sequence ID" value="NZ_CP042806.1"/>
</dbReference>
<organism evidence="2 3">
    <name type="scientific">Terriglobus albidus</name>
    <dbReference type="NCBI Taxonomy" id="1592106"/>
    <lineage>
        <taxon>Bacteria</taxon>
        <taxon>Pseudomonadati</taxon>
        <taxon>Acidobacteriota</taxon>
        <taxon>Terriglobia</taxon>
        <taxon>Terriglobales</taxon>
        <taxon>Acidobacteriaceae</taxon>
        <taxon>Terriglobus</taxon>
    </lineage>
</organism>
<evidence type="ECO:0000313" key="3">
    <source>
        <dbReference type="Proteomes" id="UP000321820"/>
    </source>
</evidence>
<sequence length="303" mass="32397">MRWLRFALMGVLTATAVAQVEGPVSTSALVRIEDKRGPEAPRIDISQVKVKFGDDDRRVTAWNPVLGGSGHGQGTGVELAILIDDGLQSSFGRMLGDIQSFIQAQPQDVAVTVGYMQNGRVVTEQGFTTEHDMAAKAIRLTQALPGASASPYFCLSDFVKKWQPDGKAHIVLMITSGVDPYNGSTSPLNQSSPYVDAAKSDAQRAGVAVYSIYFTGAAMRGMQASFSGQNYLTDVAASTGGTAYYLGTGDPPSFSPFLKRFNDALYDTYRVEFEGGGKGLQRFHISAEGAKVSGPMMVEASPR</sequence>
<dbReference type="Proteomes" id="UP000321820">
    <property type="component" value="Chromosome"/>
</dbReference>
<dbReference type="Gene3D" id="3.40.50.410">
    <property type="entry name" value="von Willebrand factor, type A domain"/>
    <property type="match status" value="1"/>
</dbReference>
<dbReference type="OrthoDB" id="112721at2"/>
<reference evidence="2 3" key="1">
    <citation type="submission" date="2019-08" db="EMBL/GenBank/DDBJ databases">
        <title>Complete genome sequence of Terriglobus albidus strain ORNL.</title>
        <authorList>
            <person name="Podar M."/>
        </authorList>
    </citation>
    <scope>NUCLEOTIDE SEQUENCE [LARGE SCALE GENOMIC DNA]</scope>
    <source>
        <strain evidence="2 3">ORNL</strain>
    </source>
</reference>
<evidence type="ECO:0000313" key="2">
    <source>
        <dbReference type="EMBL" id="QEE29720.1"/>
    </source>
</evidence>
<proteinExistence type="predicted"/>
<dbReference type="AlphaFoldDB" id="A0A5B9EG10"/>
<dbReference type="KEGG" id="talb:FTW19_18060"/>
<dbReference type="SUPFAM" id="SSF53300">
    <property type="entry name" value="vWA-like"/>
    <property type="match status" value="1"/>
</dbReference>
<dbReference type="InterPro" id="IPR036465">
    <property type="entry name" value="vWFA_dom_sf"/>
</dbReference>
<accession>A0A5B9EG10</accession>
<feature type="chain" id="PRO_5022728712" description="VWA domain-containing protein" evidence="1">
    <location>
        <begin position="19"/>
        <end position="303"/>
    </location>
</feature>
<dbReference type="EMBL" id="CP042806">
    <property type="protein sequence ID" value="QEE29720.1"/>
    <property type="molecule type" value="Genomic_DNA"/>
</dbReference>
<evidence type="ECO:0008006" key="4">
    <source>
        <dbReference type="Google" id="ProtNLM"/>
    </source>
</evidence>